<evidence type="ECO:0000313" key="2">
    <source>
        <dbReference type="EMBL" id="MFD2581710.1"/>
    </source>
</evidence>
<dbReference type="InterPro" id="IPR023809">
    <property type="entry name" value="Thiopep_bacteriocin_synth_dom"/>
</dbReference>
<accession>A0ABW5MEU8</accession>
<sequence>MEEQKEKWLSLYIFYHENADRILIELIYPFIRQWHRPWFFIRYWDGGNHIRLRLKAAENEHESIIKTLSSGNAAVKTIQTARYEPEIERYGNYESITWAEQYFECSSQYILNWFVKRERNQSAVTQAIKLHLILLHTLKWDNEALKDVCNFFLEGWLPKLYNPTDPKEEQRIFWLSQFEKVFDPMKNQTLQAGKQFWQQLDQGIVDDNLMEYLSKTTKVICLYQNVDFEKDKVFQVISSFMHMNNNRLGISNDEEAYIMYVITVCLRFIHENSIQQF</sequence>
<dbReference type="Pfam" id="PF14028">
    <property type="entry name" value="Lant_dehydr_C"/>
    <property type="match status" value="1"/>
</dbReference>
<dbReference type="EMBL" id="JBHULL010000005">
    <property type="protein sequence ID" value="MFD2581710.1"/>
    <property type="molecule type" value="Genomic_DNA"/>
</dbReference>
<organism evidence="2 3">
    <name type="scientific">Pedobacter vanadiisoli</name>
    <dbReference type="NCBI Taxonomy" id="1761975"/>
    <lineage>
        <taxon>Bacteria</taxon>
        <taxon>Pseudomonadati</taxon>
        <taxon>Bacteroidota</taxon>
        <taxon>Sphingobacteriia</taxon>
        <taxon>Sphingobacteriales</taxon>
        <taxon>Sphingobacteriaceae</taxon>
        <taxon>Pedobacter</taxon>
    </lineage>
</organism>
<gene>
    <name evidence="2" type="ORF">ACFSR6_04350</name>
</gene>
<dbReference type="NCBIfam" id="TIGR03891">
    <property type="entry name" value="thiopep_ocin"/>
    <property type="match status" value="1"/>
</dbReference>
<name>A0ABW5MEU8_9SPHI</name>
<dbReference type="RefSeq" id="WP_379075447.1">
    <property type="nucleotide sequence ID" value="NZ_JBHULL010000005.1"/>
</dbReference>
<reference evidence="3" key="1">
    <citation type="journal article" date="2019" name="Int. J. Syst. Evol. Microbiol.">
        <title>The Global Catalogue of Microorganisms (GCM) 10K type strain sequencing project: providing services to taxonomists for standard genome sequencing and annotation.</title>
        <authorList>
            <consortium name="The Broad Institute Genomics Platform"/>
            <consortium name="The Broad Institute Genome Sequencing Center for Infectious Disease"/>
            <person name="Wu L."/>
            <person name="Ma J."/>
        </authorList>
    </citation>
    <scope>NUCLEOTIDE SEQUENCE [LARGE SCALE GENOMIC DNA]</scope>
    <source>
        <strain evidence="3">KCTC 42866</strain>
    </source>
</reference>
<keyword evidence="3" id="KW-1185">Reference proteome</keyword>
<evidence type="ECO:0000313" key="3">
    <source>
        <dbReference type="Proteomes" id="UP001597461"/>
    </source>
</evidence>
<evidence type="ECO:0000259" key="1">
    <source>
        <dbReference type="Pfam" id="PF14028"/>
    </source>
</evidence>
<proteinExistence type="predicted"/>
<comment type="caution">
    <text evidence="2">The sequence shown here is derived from an EMBL/GenBank/DDBJ whole genome shotgun (WGS) entry which is preliminary data.</text>
</comment>
<protein>
    <submittedName>
        <fullName evidence="2">Thiopeptide-type bacteriocin biosynthesis protein</fullName>
    </submittedName>
</protein>
<dbReference type="Proteomes" id="UP001597461">
    <property type="component" value="Unassembled WGS sequence"/>
</dbReference>
<feature type="domain" description="Thiopeptide-type bacteriocin biosynthesis" evidence="1">
    <location>
        <begin position="8"/>
        <end position="262"/>
    </location>
</feature>